<dbReference type="PANTHER" id="PTHR44943:SF4">
    <property type="entry name" value="TPR REPEAT-CONTAINING PROTEIN MJ0798"/>
    <property type="match status" value="1"/>
</dbReference>
<keyword evidence="2 3" id="KW-0802">TPR repeat</keyword>
<dbReference type="Pfam" id="PF13174">
    <property type="entry name" value="TPR_6"/>
    <property type="match status" value="1"/>
</dbReference>
<gene>
    <name evidence="5" type="ORF">N7U62_16705</name>
</gene>
<keyword evidence="4" id="KW-0732">Signal</keyword>
<dbReference type="InterPro" id="IPR019734">
    <property type="entry name" value="TPR_rpt"/>
</dbReference>
<dbReference type="PANTHER" id="PTHR44943">
    <property type="entry name" value="CELLULOSE SYNTHASE OPERON PROTEIN C"/>
    <property type="match status" value="1"/>
</dbReference>
<dbReference type="Gene3D" id="1.25.40.10">
    <property type="entry name" value="Tetratricopeptide repeat domain"/>
    <property type="match status" value="3"/>
</dbReference>
<dbReference type="Pfam" id="PF13432">
    <property type="entry name" value="TPR_16"/>
    <property type="match status" value="1"/>
</dbReference>
<keyword evidence="6" id="KW-1185">Reference proteome</keyword>
<evidence type="ECO:0000313" key="5">
    <source>
        <dbReference type="EMBL" id="MCV9388325.1"/>
    </source>
</evidence>
<comment type="caution">
    <text evidence="5">The sequence shown here is derived from an EMBL/GenBank/DDBJ whole genome shotgun (WGS) entry which is preliminary data.</text>
</comment>
<dbReference type="SMART" id="SM00028">
    <property type="entry name" value="TPR"/>
    <property type="match status" value="4"/>
</dbReference>
<dbReference type="EMBL" id="JAOYOD010000001">
    <property type="protein sequence ID" value="MCV9388325.1"/>
    <property type="molecule type" value="Genomic_DNA"/>
</dbReference>
<reference evidence="5 6" key="1">
    <citation type="submission" date="2022-10" db="EMBL/GenBank/DDBJ databases">
        <title>Comparative genomics and taxonomic characterization of three novel marine species of genus Reichenbachiella exhibiting antioxidant and polysaccharide degradation activities.</title>
        <authorList>
            <person name="Muhammad N."/>
            <person name="Lee Y.-J."/>
            <person name="Ko J."/>
            <person name="Kim S.-G."/>
        </authorList>
    </citation>
    <scope>NUCLEOTIDE SEQUENCE [LARGE SCALE GENOMIC DNA]</scope>
    <source>
        <strain evidence="5 6">ABR2-5</strain>
    </source>
</reference>
<name>A0ABT3CX96_9BACT</name>
<organism evidence="5 6">
    <name type="scientific">Reichenbachiella ulvae</name>
    <dbReference type="NCBI Taxonomy" id="2980104"/>
    <lineage>
        <taxon>Bacteria</taxon>
        <taxon>Pseudomonadati</taxon>
        <taxon>Bacteroidota</taxon>
        <taxon>Cytophagia</taxon>
        <taxon>Cytophagales</taxon>
        <taxon>Reichenbachiellaceae</taxon>
        <taxon>Reichenbachiella</taxon>
    </lineage>
</organism>
<protein>
    <submittedName>
        <fullName evidence="5">Tetratricopeptide repeat protein</fullName>
    </submittedName>
</protein>
<feature type="repeat" description="TPR" evidence="3">
    <location>
        <begin position="54"/>
        <end position="87"/>
    </location>
</feature>
<dbReference type="InterPro" id="IPR051685">
    <property type="entry name" value="Ycf3/AcsC/BcsC/TPR_MFPF"/>
</dbReference>
<feature type="chain" id="PRO_5047294052" evidence="4">
    <location>
        <begin position="19"/>
        <end position="603"/>
    </location>
</feature>
<proteinExistence type="predicted"/>
<feature type="signal peptide" evidence="4">
    <location>
        <begin position="1"/>
        <end position="18"/>
    </location>
</feature>
<evidence type="ECO:0000313" key="6">
    <source>
        <dbReference type="Proteomes" id="UP001300692"/>
    </source>
</evidence>
<sequence>MKKFLIYLIAIFPLTLVAQDDQAIQLANEYYINGEFQKAKDIYDDLAKDSRNIPSIHNNYFNVLLSLNEYKDAEKYLNRALKSYPSNVYYRIDEGILMTATNRNSQADRYYQQIIADIKDNGFLVRTAAQYFISKQLTNYALQTYLEGRKESRNDQDYALELANTYRILGEKKKMINEYLVFASLRPQNLRYVKNILQNLLQTEEDMNNFQMTLLDNIQRHPNENMYSDLLIWAFLQQKDFHGAFVQAKAVNKRLNENGYRLFNIGTIAMKNESYDEAEEIFQYIVDKLEDSPYYLRSQRELITARQEKVKSTYPIDITAIRLLTMDYQELIRHAGLNPQTIEAYRQKALLHAFYLDEKDSAISILNQIIELPRINPKIKALSKLDLGDIYLLIDEPWEATLLYSQVEKANKSSTVGYEAKFKNAKLNYYLGNFELAKGHLDVLKTATTKEIANDAMALSLLIQNNTALDTSDFVLKKYAEIDLLLFQNKIDQAKNSYQQMLVDYPHHSLADEIHWQMANIYLEIGEFENAVLQLEVIQSDFEKDIFGDDAMFMKAKIQEEYLMNKEMAMDLYRQFLIDYPGSIYVSEARKRFRSLRGDEIYQ</sequence>
<dbReference type="PROSITE" id="PS50005">
    <property type="entry name" value="TPR"/>
    <property type="match status" value="1"/>
</dbReference>
<keyword evidence="1" id="KW-0677">Repeat</keyword>
<evidence type="ECO:0000256" key="2">
    <source>
        <dbReference type="ARBA" id="ARBA00022803"/>
    </source>
</evidence>
<dbReference type="RefSeq" id="WP_264139183.1">
    <property type="nucleotide sequence ID" value="NZ_JAOYOD010000001.1"/>
</dbReference>
<dbReference type="SUPFAM" id="SSF48452">
    <property type="entry name" value="TPR-like"/>
    <property type="match status" value="2"/>
</dbReference>
<dbReference type="Proteomes" id="UP001300692">
    <property type="component" value="Unassembled WGS sequence"/>
</dbReference>
<evidence type="ECO:0000256" key="4">
    <source>
        <dbReference type="SAM" id="SignalP"/>
    </source>
</evidence>
<dbReference type="InterPro" id="IPR011990">
    <property type="entry name" value="TPR-like_helical_dom_sf"/>
</dbReference>
<evidence type="ECO:0000256" key="3">
    <source>
        <dbReference type="PROSITE-ProRule" id="PRU00339"/>
    </source>
</evidence>
<accession>A0ABT3CX96</accession>
<evidence type="ECO:0000256" key="1">
    <source>
        <dbReference type="ARBA" id="ARBA00022737"/>
    </source>
</evidence>